<reference evidence="1" key="2">
    <citation type="journal article" date="2021" name="PeerJ">
        <title>Extensive microbial diversity within the chicken gut microbiome revealed by metagenomics and culture.</title>
        <authorList>
            <person name="Gilroy R."/>
            <person name="Ravi A."/>
            <person name="Getino M."/>
            <person name="Pursley I."/>
            <person name="Horton D.L."/>
            <person name="Alikhan N.F."/>
            <person name="Baker D."/>
            <person name="Gharbi K."/>
            <person name="Hall N."/>
            <person name="Watson M."/>
            <person name="Adriaenssens E.M."/>
            <person name="Foster-Nyarko E."/>
            <person name="Jarju S."/>
            <person name="Secka A."/>
            <person name="Antonio M."/>
            <person name="Oren A."/>
            <person name="Chaudhuri R.R."/>
            <person name="La Ragione R."/>
            <person name="Hildebrand F."/>
            <person name="Pallen M.J."/>
        </authorList>
    </citation>
    <scope>NUCLEOTIDE SEQUENCE</scope>
    <source>
        <strain evidence="1">ChiW3-316</strain>
    </source>
</reference>
<sequence>MSFDSKNFSVMAYANGFTLWNYTTADTLESVTASGYFNEIAPFARIGDMILTVAGAQSSVSPAIMAVTAIADGVVTASDFTTAAKA</sequence>
<dbReference type="EMBL" id="DVNC01000039">
    <property type="protein sequence ID" value="HIU53675.1"/>
    <property type="molecule type" value="Genomic_DNA"/>
</dbReference>
<organism evidence="1 2">
    <name type="scientific">Candidatus Scatocola faecipullorum</name>
    <dbReference type="NCBI Taxonomy" id="2840917"/>
    <lineage>
        <taxon>Bacteria</taxon>
        <taxon>Pseudomonadati</taxon>
        <taxon>Pseudomonadota</taxon>
        <taxon>Alphaproteobacteria</taxon>
        <taxon>Rhodospirillales</taxon>
        <taxon>Rhodospirillaceae</taxon>
        <taxon>Rhodospirillaceae incertae sedis</taxon>
        <taxon>Candidatus Scatocola</taxon>
    </lineage>
</organism>
<accession>A0A9D1SB72</accession>
<proteinExistence type="predicted"/>
<name>A0A9D1SB72_9PROT</name>
<dbReference type="AlphaFoldDB" id="A0A9D1SB72"/>
<evidence type="ECO:0000313" key="1">
    <source>
        <dbReference type="EMBL" id="HIU53675.1"/>
    </source>
</evidence>
<reference evidence="1" key="1">
    <citation type="submission" date="2020-10" db="EMBL/GenBank/DDBJ databases">
        <authorList>
            <person name="Gilroy R."/>
        </authorList>
    </citation>
    <scope>NUCLEOTIDE SEQUENCE</scope>
    <source>
        <strain evidence="1">ChiW3-316</strain>
    </source>
</reference>
<evidence type="ECO:0000313" key="2">
    <source>
        <dbReference type="Proteomes" id="UP000824107"/>
    </source>
</evidence>
<dbReference type="Proteomes" id="UP000824107">
    <property type="component" value="Unassembled WGS sequence"/>
</dbReference>
<protein>
    <submittedName>
        <fullName evidence="1">Uncharacterized protein</fullName>
    </submittedName>
</protein>
<gene>
    <name evidence="1" type="ORF">IAD20_06300</name>
</gene>
<comment type="caution">
    <text evidence="1">The sequence shown here is derived from an EMBL/GenBank/DDBJ whole genome shotgun (WGS) entry which is preliminary data.</text>
</comment>